<reference evidence="1 2" key="1">
    <citation type="submission" date="2014-03" db="EMBL/GenBank/DDBJ databases">
        <title>Draft genome of the hookworm Oesophagostomum dentatum.</title>
        <authorList>
            <person name="Mitreva M."/>
        </authorList>
    </citation>
    <scope>NUCLEOTIDE SEQUENCE [LARGE SCALE GENOMIC DNA]</scope>
    <source>
        <strain evidence="1 2">OD-Hann</strain>
    </source>
</reference>
<name>A0A0B1TRP3_OESDE</name>
<dbReference type="PANTHER" id="PTHR44147">
    <property type="entry name" value="DEHYDROGENASE/REDUCTASE SDR FAMILY MEMBER 1"/>
    <property type="match status" value="1"/>
</dbReference>
<dbReference type="OrthoDB" id="5810437at2759"/>
<evidence type="ECO:0000313" key="1">
    <source>
        <dbReference type="EMBL" id="KHJ98771.1"/>
    </source>
</evidence>
<dbReference type="AlphaFoldDB" id="A0A0B1TRP3"/>
<dbReference type="EMBL" id="KN549276">
    <property type="protein sequence ID" value="KHJ98771.1"/>
    <property type="molecule type" value="Genomic_DNA"/>
</dbReference>
<evidence type="ECO:0000313" key="2">
    <source>
        <dbReference type="Proteomes" id="UP000053660"/>
    </source>
</evidence>
<accession>A0A0B1TRP3</accession>
<sequence length="72" mass="8424">MKKTGKILMTYDVAREYGFKDIDGKLPMDIRNVGTALEFFGFDRIASIVPGFLRIPLWAMHFASYKFPYKIW</sequence>
<dbReference type="PANTHER" id="PTHR44147:SF2">
    <property type="entry name" value="DEHYDROGENASE_REDUCTASE SDR FAMILY MEMBER 1"/>
    <property type="match status" value="1"/>
</dbReference>
<gene>
    <name evidence="1" type="ORF">OESDEN_01236</name>
</gene>
<proteinExistence type="predicted"/>
<keyword evidence="2" id="KW-1185">Reference proteome</keyword>
<protein>
    <submittedName>
        <fullName evidence="1">Uncharacterized protein</fullName>
    </submittedName>
</protein>
<organism evidence="1 2">
    <name type="scientific">Oesophagostomum dentatum</name>
    <name type="common">Nodular worm</name>
    <dbReference type="NCBI Taxonomy" id="61180"/>
    <lineage>
        <taxon>Eukaryota</taxon>
        <taxon>Metazoa</taxon>
        <taxon>Ecdysozoa</taxon>
        <taxon>Nematoda</taxon>
        <taxon>Chromadorea</taxon>
        <taxon>Rhabditida</taxon>
        <taxon>Rhabditina</taxon>
        <taxon>Rhabditomorpha</taxon>
        <taxon>Strongyloidea</taxon>
        <taxon>Strongylidae</taxon>
        <taxon>Oesophagostomum</taxon>
    </lineage>
</organism>
<dbReference type="Proteomes" id="UP000053660">
    <property type="component" value="Unassembled WGS sequence"/>
</dbReference>